<name>A0A9W9TWA9_9EURO</name>
<dbReference type="EMBL" id="JAPQKS010000002">
    <property type="protein sequence ID" value="KAJ5246156.1"/>
    <property type="molecule type" value="Genomic_DNA"/>
</dbReference>
<comment type="caution">
    <text evidence="1">The sequence shown here is derived from an EMBL/GenBank/DDBJ whole genome shotgun (WGS) entry which is preliminary data.</text>
</comment>
<gene>
    <name evidence="1" type="ORF">N7468_001139</name>
</gene>
<accession>A0A9W9TWA9</accession>
<dbReference type="AlphaFoldDB" id="A0A9W9TWA9"/>
<dbReference type="OrthoDB" id="4161285at2759"/>
<evidence type="ECO:0000313" key="2">
    <source>
        <dbReference type="Proteomes" id="UP001150941"/>
    </source>
</evidence>
<dbReference type="GeneID" id="83197739"/>
<evidence type="ECO:0000313" key="1">
    <source>
        <dbReference type="EMBL" id="KAJ5246156.1"/>
    </source>
</evidence>
<proteinExistence type="predicted"/>
<sequence length="108" mass="12202">MEETGVTLPSPPAEATLVPLDSAIRTTPIHPDLPEIQVPGEPLPSYHYHPITCQPMDEDAIREELEKLRQEYPTREAALRAQELAAKEAKRRIEEAEKKKRANPKRNG</sequence>
<organism evidence="1 2">
    <name type="scientific">Penicillium chermesinum</name>
    <dbReference type="NCBI Taxonomy" id="63820"/>
    <lineage>
        <taxon>Eukaryota</taxon>
        <taxon>Fungi</taxon>
        <taxon>Dikarya</taxon>
        <taxon>Ascomycota</taxon>
        <taxon>Pezizomycotina</taxon>
        <taxon>Eurotiomycetes</taxon>
        <taxon>Eurotiomycetidae</taxon>
        <taxon>Eurotiales</taxon>
        <taxon>Aspergillaceae</taxon>
        <taxon>Penicillium</taxon>
    </lineage>
</organism>
<reference evidence="1" key="2">
    <citation type="journal article" date="2023" name="IMA Fungus">
        <title>Comparative genomic study of the Penicillium genus elucidates a diverse pangenome and 15 lateral gene transfer events.</title>
        <authorList>
            <person name="Petersen C."/>
            <person name="Sorensen T."/>
            <person name="Nielsen M.R."/>
            <person name="Sondergaard T.E."/>
            <person name="Sorensen J.L."/>
            <person name="Fitzpatrick D.A."/>
            <person name="Frisvad J.C."/>
            <person name="Nielsen K.L."/>
        </authorList>
    </citation>
    <scope>NUCLEOTIDE SEQUENCE</scope>
    <source>
        <strain evidence="1">IBT 19713</strain>
    </source>
</reference>
<keyword evidence="2" id="KW-1185">Reference proteome</keyword>
<protein>
    <submittedName>
        <fullName evidence="1">Uncharacterized protein</fullName>
    </submittedName>
</protein>
<reference evidence="1" key="1">
    <citation type="submission" date="2022-11" db="EMBL/GenBank/DDBJ databases">
        <authorList>
            <person name="Petersen C."/>
        </authorList>
    </citation>
    <scope>NUCLEOTIDE SEQUENCE</scope>
    <source>
        <strain evidence="1">IBT 19713</strain>
    </source>
</reference>
<dbReference type="RefSeq" id="XP_058333577.1">
    <property type="nucleotide sequence ID" value="XM_058470436.1"/>
</dbReference>
<dbReference type="Proteomes" id="UP001150941">
    <property type="component" value="Unassembled WGS sequence"/>
</dbReference>